<evidence type="ECO:0000256" key="3">
    <source>
        <dbReference type="ARBA" id="ARBA00012865"/>
    </source>
</evidence>
<proteinExistence type="inferred from homology"/>
<protein>
    <recommendedName>
        <fullName evidence="3 6">Beta-lactamase</fullName>
        <ecNumber evidence="3 6">3.5.2.6</ecNumber>
    </recommendedName>
</protein>
<dbReference type="Proteomes" id="UP000672097">
    <property type="component" value="Unassembled WGS sequence"/>
</dbReference>
<organism evidence="9 10">
    <name type="scientific">Ideonella paludis</name>
    <dbReference type="NCBI Taxonomy" id="1233411"/>
    <lineage>
        <taxon>Bacteria</taxon>
        <taxon>Pseudomonadati</taxon>
        <taxon>Pseudomonadota</taxon>
        <taxon>Betaproteobacteria</taxon>
        <taxon>Burkholderiales</taxon>
        <taxon>Sphaerotilaceae</taxon>
        <taxon>Ideonella</taxon>
    </lineage>
</organism>
<comment type="similarity">
    <text evidence="2 6">Belongs to the class-A beta-lactamase family.</text>
</comment>
<evidence type="ECO:0000256" key="7">
    <source>
        <dbReference type="SAM" id="SignalP"/>
    </source>
</evidence>
<dbReference type="SUPFAM" id="SSF56601">
    <property type="entry name" value="beta-lactamase/transpeptidase-like"/>
    <property type="match status" value="1"/>
</dbReference>
<gene>
    <name evidence="9" type="primary">bla</name>
    <name evidence="9" type="ORF">KAK11_02845</name>
</gene>
<dbReference type="Gene3D" id="3.40.710.10">
    <property type="entry name" value="DD-peptidase/beta-lactamase superfamily"/>
    <property type="match status" value="1"/>
</dbReference>
<name>A0ABS5DTN9_9BURK</name>
<dbReference type="PROSITE" id="PS00146">
    <property type="entry name" value="BETA_LACTAMASE_A"/>
    <property type="match status" value="1"/>
</dbReference>
<dbReference type="PROSITE" id="PS51318">
    <property type="entry name" value="TAT"/>
    <property type="match status" value="1"/>
</dbReference>
<keyword evidence="7" id="KW-0732">Signal</keyword>
<dbReference type="InterPro" id="IPR000871">
    <property type="entry name" value="Beta-lactam_class-A"/>
</dbReference>
<reference evidence="9 10" key="1">
    <citation type="submission" date="2021-04" db="EMBL/GenBank/DDBJ databases">
        <title>The genome sequence of type strain Ideonella paludis KCTC 32238.</title>
        <authorList>
            <person name="Liu Y."/>
        </authorList>
    </citation>
    <scope>NUCLEOTIDE SEQUENCE [LARGE SCALE GENOMIC DNA]</scope>
    <source>
        <strain evidence="9 10">KCTC 32238</strain>
    </source>
</reference>
<evidence type="ECO:0000256" key="5">
    <source>
        <dbReference type="ARBA" id="ARBA00023251"/>
    </source>
</evidence>
<feature type="chain" id="PRO_5047448072" description="Beta-lactamase" evidence="7">
    <location>
        <begin position="24"/>
        <end position="316"/>
    </location>
</feature>
<keyword evidence="4 6" id="KW-0378">Hydrolase</keyword>
<keyword evidence="5 6" id="KW-0046">Antibiotic resistance</keyword>
<comment type="caution">
    <text evidence="9">The sequence shown here is derived from an EMBL/GenBank/DDBJ whole genome shotgun (WGS) entry which is preliminary data.</text>
</comment>
<evidence type="ECO:0000256" key="4">
    <source>
        <dbReference type="ARBA" id="ARBA00022801"/>
    </source>
</evidence>
<dbReference type="PANTHER" id="PTHR35333">
    <property type="entry name" value="BETA-LACTAMASE"/>
    <property type="match status" value="1"/>
</dbReference>
<evidence type="ECO:0000256" key="1">
    <source>
        <dbReference type="ARBA" id="ARBA00001526"/>
    </source>
</evidence>
<dbReference type="Pfam" id="PF13354">
    <property type="entry name" value="Beta-lactamase2"/>
    <property type="match status" value="1"/>
</dbReference>
<evidence type="ECO:0000256" key="6">
    <source>
        <dbReference type="RuleBase" id="RU361140"/>
    </source>
</evidence>
<evidence type="ECO:0000313" key="9">
    <source>
        <dbReference type="EMBL" id="MBQ0934251.1"/>
    </source>
</evidence>
<dbReference type="InterPro" id="IPR045155">
    <property type="entry name" value="Beta-lactam_cat"/>
</dbReference>
<evidence type="ECO:0000256" key="2">
    <source>
        <dbReference type="ARBA" id="ARBA00009009"/>
    </source>
</evidence>
<accession>A0ABS5DTN9</accession>
<keyword evidence="10" id="KW-1185">Reference proteome</keyword>
<evidence type="ECO:0000259" key="8">
    <source>
        <dbReference type="Pfam" id="PF13354"/>
    </source>
</evidence>
<dbReference type="InterPro" id="IPR023650">
    <property type="entry name" value="Beta-lactam_class-A_AS"/>
</dbReference>
<dbReference type="PRINTS" id="PR00118">
    <property type="entry name" value="BLACTAMASEA"/>
</dbReference>
<dbReference type="EMBL" id="JAGQDG010000001">
    <property type="protein sequence ID" value="MBQ0934251.1"/>
    <property type="molecule type" value="Genomic_DNA"/>
</dbReference>
<dbReference type="RefSeq" id="WP_210805927.1">
    <property type="nucleotide sequence ID" value="NZ_JAGQDG010000001.1"/>
</dbReference>
<sequence>MTHPPRLTRRHALLTLTLTLASAAPTWLNAAAAATGGPQAADLAQALAALEQRAGGRLGVAMLDTGTGALSGHRVDERFGLCSTFKLLLAAVVLRLIDQGRLRAEQWVPITPADLQSYAPVAKQHQAHGGMTVLALAEATQTTSDNTAANLLLGLMGGPAGFTQHLRGLGDPITRLDRLEPAMNLVPSSEQRDTTTPAAMARITALLLTGTALSPASRQRLADWMVATQTGLKRLRAHAPAGWRAGDKTGTAMAPGMVDKYNDVAIFWPPAHTGRAPLIVTAYYDTAQAHEQGIREQDEAVLSEVGRLLIQRAGTL</sequence>
<dbReference type="PANTHER" id="PTHR35333:SF3">
    <property type="entry name" value="BETA-LACTAMASE-TYPE TRANSPEPTIDASE FOLD CONTAINING PROTEIN"/>
    <property type="match status" value="1"/>
</dbReference>
<evidence type="ECO:0000313" key="10">
    <source>
        <dbReference type="Proteomes" id="UP000672097"/>
    </source>
</evidence>
<dbReference type="InterPro" id="IPR006311">
    <property type="entry name" value="TAT_signal"/>
</dbReference>
<comment type="catalytic activity">
    <reaction evidence="1 6">
        <text>a beta-lactam + H2O = a substituted beta-amino acid</text>
        <dbReference type="Rhea" id="RHEA:20401"/>
        <dbReference type="ChEBI" id="CHEBI:15377"/>
        <dbReference type="ChEBI" id="CHEBI:35627"/>
        <dbReference type="ChEBI" id="CHEBI:140347"/>
        <dbReference type="EC" id="3.5.2.6"/>
    </reaction>
</comment>
<dbReference type="InterPro" id="IPR012338">
    <property type="entry name" value="Beta-lactam/transpept-like"/>
</dbReference>
<feature type="signal peptide" evidence="7">
    <location>
        <begin position="1"/>
        <end position="23"/>
    </location>
</feature>
<dbReference type="EC" id="3.5.2.6" evidence="3 6"/>
<feature type="domain" description="Beta-lactamase class A catalytic" evidence="8">
    <location>
        <begin position="59"/>
        <end position="272"/>
    </location>
</feature>
<dbReference type="NCBIfam" id="NF033103">
    <property type="entry name" value="bla_class_A"/>
    <property type="match status" value="1"/>
</dbReference>